<reference evidence="1 2" key="1">
    <citation type="journal article" date="2022" name="Hortic Res">
        <title>A haplotype resolved chromosomal level avocado genome allows analysis of novel avocado genes.</title>
        <authorList>
            <person name="Nath O."/>
            <person name="Fletcher S.J."/>
            <person name="Hayward A."/>
            <person name="Shaw L.M."/>
            <person name="Masouleh A.K."/>
            <person name="Furtado A."/>
            <person name="Henry R.J."/>
            <person name="Mitter N."/>
        </authorList>
    </citation>
    <scope>NUCLEOTIDE SEQUENCE [LARGE SCALE GENOMIC DNA]</scope>
    <source>
        <strain evidence="2">cv. Hass</strain>
    </source>
</reference>
<dbReference type="Proteomes" id="UP001234297">
    <property type="component" value="Chromosome 3"/>
</dbReference>
<comment type="caution">
    <text evidence="1">The sequence shown here is derived from an EMBL/GenBank/DDBJ whole genome shotgun (WGS) entry which is preliminary data.</text>
</comment>
<evidence type="ECO:0000313" key="1">
    <source>
        <dbReference type="EMBL" id="KAJ8638502.1"/>
    </source>
</evidence>
<sequence>MKPDLVDWMVDIRRRIHENPETAFEEFETSRLIREELDKLNISYIHPVAITGIVGYVGTGGPPFVALRADIDALPMEEKVEWEHKSKVPGKMHACGHDAHAAILLGAAKILQEYRENLQGTVVLLFQPAEERVINGQGGHSAIPHQAIDPIVAAANAVSSLQHIVSREFDALKSPVVTVAKFQGGNALNVIPDSVTIGGSFRAFSKEDFFRIKQRINEIIVRQAAVHRCNATVEFHMKGVPFLPVTVNDERLHDYFNNVAGDMLGRQNIKVMELVMGSEDFAFFSDVIPGYFFFLGMNSKARGPVEPPHSPHFTINENALPYGAALHASLVTRYTTETKEIGIDLQYMRDPNSAAKETKNTAARGGETPTAPEAGAGAGASAAKEPPMREKEIMTAIREMAKALVLKSAIVF</sequence>
<protein>
    <submittedName>
        <fullName evidence="1">Uncharacterized protein</fullName>
    </submittedName>
</protein>
<keyword evidence="2" id="KW-1185">Reference proteome</keyword>
<dbReference type="EMBL" id="CM056811">
    <property type="protein sequence ID" value="KAJ8638502.1"/>
    <property type="molecule type" value="Genomic_DNA"/>
</dbReference>
<name>A0ACC2LYE5_PERAE</name>
<organism evidence="1 2">
    <name type="scientific">Persea americana</name>
    <name type="common">Avocado</name>
    <dbReference type="NCBI Taxonomy" id="3435"/>
    <lineage>
        <taxon>Eukaryota</taxon>
        <taxon>Viridiplantae</taxon>
        <taxon>Streptophyta</taxon>
        <taxon>Embryophyta</taxon>
        <taxon>Tracheophyta</taxon>
        <taxon>Spermatophyta</taxon>
        <taxon>Magnoliopsida</taxon>
        <taxon>Magnoliidae</taxon>
        <taxon>Laurales</taxon>
        <taxon>Lauraceae</taxon>
        <taxon>Persea</taxon>
    </lineage>
</organism>
<evidence type="ECO:0000313" key="2">
    <source>
        <dbReference type="Proteomes" id="UP001234297"/>
    </source>
</evidence>
<accession>A0ACC2LYE5</accession>
<gene>
    <name evidence="1" type="ORF">MRB53_012769</name>
</gene>
<proteinExistence type="predicted"/>